<dbReference type="EC" id="2.7.10.2" evidence="2"/>
<keyword evidence="6" id="KW-0067">ATP-binding</keyword>
<evidence type="ECO:0000256" key="5">
    <source>
        <dbReference type="ARBA" id="ARBA00022777"/>
    </source>
</evidence>
<sequence>MSQQQHTPIRPQEEEINLREELDKYLKYWPWFVFGVILCVLIGFVYLKYTTAQYSTTASIIIKDEESKGPSSEMAAFADLGLLSGMGASSIENEIGILKSKTLMTQTIKALDLNITYYDEAGVKSRELYNNSPFNIKVLQLDEEKLSRNIKEELGNRFLITPQSKNDFTLKNTETDKTFEGKFGNPVNIGFADITLEKTVIELGDEDEDEDLEVSVQFSPVEAVVRKYREGVQVNLTDKNSSLLVLSLVDPVTEKAQDILDQLILEYNRQAIEDKNLVATNTASFIDERLSIINQELDSVEVGKEEFKESNQLTNIEAESELFIENASDYKKRQQEVGTQLELANAMLDHLKGNRPSDLLPANLGIQEEGVNDMIKEYNTLVLERNRILSASTEENPVVVRLNSQIDQMRGNVLQSLERMRSNLLIAQEDLDRQAAVIGSQISAVPAKERQYRGIERQQNIKEALYLFLLEKREENSLSLAVTAPKAKIVDSAYSDSAPVSPKSKIILLAALILGLLIPFLIIYVKNLLNNKVTDRTDIENATKEIPIVGEIPRIARKENDLISVNDRSVLAEAFRIMVTNLQYLLVGAGDKEKGIKLFVTSTVKGEGKTFIAFNLAITLANMGKKVVIIGADLRNPQLQRYETKARSYSGVSDYLYNADTEIKDIITTAKAHEKLDIIASGHIPPNPSELLRSERMAKLLSELEGLYDYIIVDTAPSMLVADTFLINKYADLTLYVARAGYTEKKLLGFAVDAKNEGKLHDVSFVLNDVELANFGYGNKYGYAYGEEKKSFFKRLKEKAAAL</sequence>
<dbReference type="EMBL" id="LT670848">
    <property type="protein sequence ID" value="SHM72830.1"/>
    <property type="molecule type" value="Genomic_DNA"/>
</dbReference>
<evidence type="ECO:0000256" key="4">
    <source>
        <dbReference type="ARBA" id="ARBA00022741"/>
    </source>
</evidence>
<dbReference type="InterPro" id="IPR050445">
    <property type="entry name" value="Bact_polysacc_biosynth/exp"/>
</dbReference>
<keyword evidence="9" id="KW-0812">Transmembrane</keyword>
<evidence type="ECO:0000259" key="11">
    <source>
        <dbReference type="Pfam" id="PF13807"/>
    </source>
</evidence>
<evidence type="ECO:0000313" key="13">
    <source>
        <dbReference type="EMBL" id="SHM72975.1"/>
    </source>
</evidence>
<evidence type="ECO:0000256" key="8">
    <source>
        <dbReference type="ARBA" id="ARBA00051245"/>
    </source>
</evidence>
<dbReference type="InterPro" id="IPR025669">
    <property type="entry name" value="AAA_dom"/>
</dbReference>
<dbReference type="OrthoDB" id="9794577at2"/>
<feature type="transmembrane region" description="Helical" evidence="9">
    <location>
        <begin position="28"/>
        <end position="47"/>
    </location>
</feature>
<evidence type="ECO:0000256" key="1">
    <source>
        <dbReference type="ARBA" id="ARBA00007316"/>
    </source>
</evidence>
<dbReference type="PANTHER" id="PTHR32309">
    <property type="entry name" value="TYROSINE-PROTEIN KINASE"/>
    <property type="match status" value="1"/>
</dbReference>
<feature type="domain" description="Tyrosine-protein kinase G-rich" evidence="11">
    <location>
        <begin position="456"/>
        <end position="527"/>
    </location>
</feature>
<dbReference type="CDD" id="cd05387">
    <property type="entry name" value="BY-kinase"/>
    <property type="match status" value="1"/>
</dbReference>
<dbReference type="NCBIfam" id="TIGR01007">
    <property type="entry name" value="eps_fam"/>
    <property type="match status" value="1"/>
</dbReference>
<gene>
    <name evidence="12" type="ORF">SAMN05878281_1730</name>
    <name evidence="13" type="ORF">SAMN05878281_1736</name>
</gene>
<keyword evidence="9" id="KW-1133">Transmembrane helix</keyword>
<protein>
    <recommendedName>
        <fullName evidence="2">non-specific protein-tyrosine kinase</fullName>
        <ecNumber evidence="2">2.7.10.2</ecNumber>
    </recommendedName>
</protein>
<evidence type="ECO:0000256" key="2">
    <source>
        <dbReference type="ARBA" id="ARBA00011903"/>
    </source>
</evidence>
<accession>A0A1M7L5S6</accession>
<feature type="domain" description="AAA" evidence="10">
    <location>
        <begin position="606"/>
        <end position="720"/>
    </location>
</feature>
<dbReference type="RefSeq" id="WP_079734879.1">
    <property type="nucleotide sequence ID" value="NZ_LT670848.1"/>
</dbReference>
<evidence type="ECO:0000313" key="14">
    <source>
        <dbReference type="Proteomes" id="UP000190235"/>
    </source>
</evidence>
<dbReference type="SUPFAM" id="SSF52540">
    <property type="entry name" value="P-loop containing nucleoside triphosphate hydrolases"/>
    <property type="match status" value="1"/>
</dbReference>
<reference evidence="14" key="2">
    <citation type="submission" date="2016-11" db="EMBL/GenBank/DDBJ databases">
        <authorList>
            <person name="Varghese N."/>
            <person name="Submissions S."/>
        </authorList>
    </citation>
    <scope>NUCLEOTIDE SEQUENCE [LARGE SCALE GENOMIC DNA]</scope>
    <source>
        <strain evidence="14">ACAM 48</strain>
    </source>
</reference>
<dbReference type="InterPro" id="IPR032807">
    <property type="entry name" value="GNVR"/>
</dbReference>
<keyword evidence="14" id="KW-1185">Reference proteome</keyword>
<keyword evidence="3" id="KW-0808">Transferase</keyword>
<evidence type="ECO:0000259" key="10">
    <source>
        <dbReference type="Pfam" id="PF13614"/>
    </source>
</evidence>
<evidence type="ECO:0000256" key="6">
    <source>
        <dbReference type="ARBA" id="ARBA00022840"/>
    </source>
</evidence>
<evidence type="ECO:0000313" key="12">
    <source>
        <dbReference type="EMBL" id="SHM72830.1"/>
    </source>
</evidence>
<dbReference type="Gene3D" id="3.40.50.300">
    <property type="entry name" value="P-loop containing nucleotide triphosphate hydrolases"/>
    <property type="match status" value="1"/>
</dbReference>
<dbReference type="InterPro" id="IPR027417">
    <property type="entry name" value="P-loop_NTPase"/>
</dbReference>
<comment type="catalytic activity">
    <reaction evidence="8">
        <text>L-tyrosyl-[protein] + ATP = O-phospho-L-tyrosyl-[protein] + ADP + H(+)</text>
        <dbReference type="Rhea" id="RHEA:10596"/>
        <dbReference type="Rhea" id="RHEA-COMP:10136"/>
        <dbReference type="Rhea" id="RHEA-COMP:20101"/>
        <dbReference type="ChEBI" id="CHEBI:15378"/>
        <dbReference type="ChEBI" id="CHEBI:30616"/>
        <dbReference type="ChEBI" id="CHEBI:46858"/>
        <dbReference type="ChEBI" id="CHEBI:61978"/>
        <dbReference type="ChEBI" id="CHEBI:456216"/>
        <dbReference type="EC" id="2.7.10.2"/>
    </reaction>
</comment>
<name>A0A1M7L5S6_9FLAO</name>
<evidence type="ECO:0000256" key="7">
    <source>
        <dbReference type="ARBA" id="ARBA00023137"/>
    </source>
</evidence>
<organism evidence="12 14">
    <name type="scientific">Salegentibacter salegens</name>
    <dbReference type="NCBI Taxonomy" id="143223"/>
    <lineage>
        <taxon>Bacteria</taxon>
        <taxon>Pseudomonadati</taxon>
        <taxon>Bacteroidota</taxon>
        <taxon>Flavobacteriia</taxon>
        <taxon>Flavobacteriales</taxon>
        <taxon>Flavobacteriaceae</taxon>
        <taxon>Salegentibacter</taxon>
    </lineage>
</organism>
<dbReference type="GO" id="GO:0005886">
    <property type="term" value="C:plasma membrane"/>
    <property type="evidence" value="ECO:0007669"/>
    <property type="project" value="TreeGrafter"/>
</dbReference>
<dbReference type="AlphaFoldDB" id="A0A1M7L5S6"/>
<proteinExistence type="inferred from homology"/>
<dbReference type="InterPro" id="IPR005702">
    <property type="entry name" value="Wzc-like_C"/>
</dbReference>
<dbReference type="Pfam" id="PF13807">
    <property type="entry name" value="GNVR"/>
    <property type="match status" value="1"/>
</dbReference>
<comment type="similarity">
    <text evidence="1">Belongs to the CpsD/CapB family.</text>
</comment>
<keyword evidence="7" id="KW-0829">Tyrosine-protein kinase</keyword>
<evidence type="ECO:0000256" key="9">
    <source>
        <dbReference type="SAM" id="Phobius"/>
    </source>
</evidence>
<feature type="transmembrane region" description="Helical" evidence="9">
    <location>
        <begin position="506"/>
        <end position="525"/>
    </location>
</feature>
<dbReference type="GO" id="GO:0005524">
    <property type="term" value="F:ATP binding"/>
    <property type="evidence" value="ECO:0007669"/>
    <property type="project" value="UniProtKB-KW"/>
</dbReference>
<keyword evidence="9" id="KW-0472">Membrane</keyword>
<dbReference type="Pfam" id="PF13614">
    <property type="entry name" value="AAA_31"/>
    <property type="match status" value="1"/>
</dbReference>
<dbReference type="GO" id="GO:0004715">
    <property type="term" value="F:non-membrane spanning protein tyrosine kinase activity"/>
    <property type="evidence" value="ECO:0007669"/>
    <property type="project" value="UniProtKB-EC"/>
</dbReference>
<keyword evidence="5" id="KW-0418">Kinase</keyword>
<reference evidence="12" key="1">
    <citation type="submission" date="2016-11" db="EMBL/GenBank/DDBJ databases">
        <authorList>
            <person name="Jaros S."/>
            <person name="Januszkiewicz K."/>
            <person name="Wedrychowicz H."/>
        </authorList>
    </citation>
    <scope>NUCLEOTIDE SEQUENCE [LARGE SCALE GENOMIC DNA]</scope>
    <source>
        <strain evidence="12">ACAM 48</strain>
    </source>
</reference>
<dbReference type="Proteomes" id="UP000190235">
    <property type="component" value="Chromosome I"/>
</dbReference>
<keyword evidence="4" id="KW-0547">Nucleotide-binding</keyword>
<dbReference type="EMBL" id="LT670848">
    <property type="protein sequence ID" value="SHM72975.1"/>
    <property type="molecule type" value="Genomic_DNA"/>
</dbReference>
<dbReference type="PANTHER" id="PTHR32309:SF13">
    <property type="entry name" value="FERRIC ENTEROBACTIN TRANSPORT PROTEIN FEPE"/>
    <property type="match status" value="1"/>
</dbReference>
<evidence type="ECO:0000256" key="3">
    <source>
        <dbReference type="ARBA" id="ARBA00022679"/>
    </source>
</evidence>
<dbReference type="STRING" id="143223.SAMN05878281_1730"/>